<reference evidence="10" key="1">
    <citation type="submission" date="2019-08" db="EMBL/GenBank/DDBJ databases">
        <title>Phocoena sinus (Vaquita) genome, mPhoSin1, primary haplotype.</title>
        <authorList>
            <person name="Morin P."/>
            <person name="Mountcastle J."/>
            <person name="Fungtammasan C."/>
            <person name="Rhie A."/>
            <person name="Rojas-Bracho L."/>
            <person name="Smith C.R."/>
            <person name="Taylor B.L."/>
            <person name="Gulland F.M.D."/>
            <person name="Musser W."/>
            <person name="Houck M."/>
            <person name="Haase B."/>
            <person name="Paez S."/>
            <person name="Howe K."/>
            <person name="Torrance J."/>
            <person name="Formenti G."/>
            <person name="Phillippy A."/>
            <person name="Ryder O."/>
            <person name="Jarvis E.D."/>
            <person name="Fedrigo O."/>
        </authorList>
    </citation>
    <scope>NUCLEOTIDE SEQUENCE [LARGE SCALE GENOMIC DNA]</scope>
</reference>
<dbReference type="AlphaFoldDB" id="A0A8C9CL29"/>
<dbReference type="InterPro" id="IPR003958">
    <property type="entry name" value="CBFA_NFYB_domain"/>
</dbReference>
<evidence type="ECO:0000256" key="7">
    <source>
        <dbReference type="ARBA" id="ARBA00081494"/>
    </source>
</evidence>
<dbReference type="KEGG" id="psiu:116764711"/>
<dbReference type="PANTHER" id="PTHR10252">
    <property type="entry name" value="HISTONE-LIKE TRANSCRIPTION FACTOR CCAAT-RELATED"/>
    <property type="match status" value="1"/>
</dbReference>
<evidence type="ECO:0000256" key="5">
    <source>
        <dbReference type="ARBA" id="ARBA00064303"/>
    </source>
</evidence>
<sequence>MAAVATGNGAFQEEEGTGGDAAAPQPHAPTSAPGARLSRLPLARVKALVKADPDVTLAGQEAIFILARAAELFVETIAKDAYCCAQQGKRKTLQRRDLDNAIEAVDEFAFLEGVAGNYRTCQQFHLECRKRTSTQGEFKQKWWEKMNLLFSWPIFYLIMAPSQKNQPPPPHPKAQKPPQIGPYYTYCSVPCFLCNNIS</sequence>
<feature type="domain" description="Transcription factor CBF/NF-Y/archaeal histone" evidence="9">
    <location>
        <begin position="39"/>
        <end position="102"/>
    </location>
</feature>
<name>A0A8C9CL29_PHOSS</name>
<evidence type="ECO:0000256" key="3">
    <source>
        <dbReference type="ARBA" id="ARBA00023242"/>
    </source>
</evidence>
<dbReference type="CDD" id="cd22929">
    <property type="entry name" value="HFD_POLE4-like"/>
    <property type="match status" value="1"/>
</dbReference>
<dbReference type="Ensembl" id="ENSPSNT00000025635.1">
    <property type="protein sequence ID" value="ENSPSNP00000022801.1"/>
    <property type="gene ID" value="ENSPSNG00000016674.1"/>
</dbReference>
<dbReference type="Proteomes" id="UP000694554">
    <property type="component" value="Chromosome 13"/>
</dbReference>
<evidence type="ECO:0000256" key="2">
    <source>
        <dbReference type="ARBA" id="ARBA00023125"/>
    </source>
</evidence>
<proteinExistence type="predicted"/>
<feature type="region of interest" description="Disordered" evidence="8">
    <location>
        <begin position="1"/>
        <end position="36"/>
    </location>
</feature>
<dbReference type="InterPro" id="IPR009072">
    <property type="entry name" value="Histone-fold"/>
</dbReference>
<dbReference type="GeneTree" id="ENSGT00940000160888"/>
<dbReference type="InterPro" id="IPR050568">
    <property type="entry name" value="Transcr_DNA_Rep_Reg"/>
</dbReference>
<dbReference type="CTD" id="56655"/>
<dbReference type="GO" id="GO:0006261">
    <property type="term" value="P:DNA-templated DNA replication"/>
    <property type="evidence" value="ECO:0007669"/>
    <property type="project" value="TreeGrafter"/>
</dbReference>
<dbReference type="GO" id="GO:0046982">
    <property type="term" value="F:protein heterodimerization activity"/>
    <property type="evidence" value="ECO:0007669"/>
    <property type="project" value="InterPro"/>
</dbReference>
<reference evidence="10" key="3">
    <citation type="submission" date="2025-09" db="UniProtKB">
        <authorList>
            <consortium name="Ensembl"/>
        </authorList>
    </citation>
    <scope>IDENTIFICATION</scope>
</reference>
<keyword evidence="11" id="KW-1185">Reference proteome</keyword>
<evidence type="ECO:0000256" key="8">
    <source>
        <dbReference type="SAM" id="MobiDB-lite"/>
    </source>
</evidence>
<accession>A0A8C9CL29</accession>
<comment type="function">
    <text evidence="4">Accessory component of the DNA polymerase epsilon complex. Participates in DNA repair and in chromosomal DNA replication.</text>
</comment>
<organism evidence="10 11">
    <name type="scientific">Phocoena sinus</name>
    <name type="common">Vaquita</name>
    <dbReference type="NCBI Taxonomy" id="42100"/>
    <lineage>
        <taxon>Eukaryota</taxon>
        <taxon>Metazoa</taxon>
        <taxon>Chordata</taxon>
        <taxon>Craniata</taxon>
        <taxon>Vertebrata</taxon>
        <taxon>Euteleostomi</taxon>
        <taxon>Mammalia</taxon>
        <taxon>Eutheria</taxon>
        <taxon>Laurasiatheria</taxon>
        <taxon>Artiodactyla</taxon>
        <taxon>Whippomorpha</taxon>
        <taxon>Cetacea</taxon>
        <taxon>Odontoceti</taxon>
        <taxon>Phocoenidae</taxon>
        <taxon>Phocoena</taxon>
    </lineage>
</organism>
<evidence type="ECO:0000256" key="1">
    <source>
        <dbReference type="ARBA" id="ARBA00004123"/>
    </source>
</evidence>
<dbReference type="Pfam" id="PF00808">
    <property type="entry name" value="CBFD_NFYB_HMF"/>
    <property type="match status" value="1"/>
</dbReference>
<dbReference type="PANTHER" id="PTHR10252:SF79">
    <property type="entry name" value="DNA POLYMERASE EPSILON SUBUNIT 4"/>
    <property type="match status" value="1"/>
</dbReference>
<comment type="subunit">
    <text evidence="5">Component of the DNA polymerase epsilon complex consisting of four subunits: the catalytic subunit POLE and the accessory subunits POLE2, POLE3 and POLE4. Interaction with POLE3 is a prerequisite for further binding with POLE and POLE2.</text>
</comment>
<dbReference type="SUPFAM" id="SSF47113">
    <property type="entry name" value="Histone-fold"/>
    <property type="match status" value="1"/>
</dbReference>
<keyword evidence="2" id="KW-0238">DNA-binding</keyword>
<dbReference type="Gene3D" id="1.10.20.10">
    <property type="entry name" value="Histone, subunit A"/>
    <property type="match status" value="1"/>
</dbReference>
<reference evidence="10" key="2">
    <citation type="submission" date="2025-08" db="UniProtKB">
        <authorList>
            <consortium name="Ensembl"/>
        </authorList>
    </citation>
    <scope>IDENTIFICATION</scope>
</reference>
<comment type="subcellular location">
    <subcellularLocation>
        <location evidence="1">Nucleus</location>
    </subcellularLocation>
</comment>
<dbReference type="GO" id="GO:0008622">
    <property type="term" value="C:epsilon DNA polymerase complex"/>
    <property type="evidence" value="ECO:0007669"/>
    <property type="project" value="TreeGrafter"/>
</dbReference>
<gene>
    <name evidence="10" type="primary">POLE4</name>
</gene>
<dbReference type="RefSeq" id="XP_032509432.1">
    <property type="nucleotide sequence ID" value="XM_032653541.1"/>
</dbReference>
<evidence type="ECO:0000259" key="9">
    <source>
        <dbReference type="Pfam" id="PF00808"/>
    </source>
</evidence>
<dbReference type="FunFam" id="1.10.20.10:FF:000051">
    <property type="entry name" value="DNA polymerase epsilon 4, accessory subunit"/>
    <property type="match status" value="1"/>
</dbReference>
<dbReference type="GO" id="GO:0003677">
    <property type="term" value="F:DNA binding"/>
    <property type="evidence" value="ECO:0007669"/>
    <property type="project" value="UniProtKB-KW"/>
</dbReference>
<keyword evidence="3" id="KW-0539">Nucleus</keyword>
<dbReference type="GeneID" id="116764711"/>
<evidence type="ECO:0000256" key="6">
    <source>
        <dbReference type="ARBA" id="ARBA00068389"/>
    </source>
</evidence>
<evidence type="ECO:0000256" key="4">
    <source>
        <dbReference type="ARBA" id="ARBA00054225"/>
    </source>
</evidence>
<evidence type="ECO:0000313" key="10">
    <source>
        <dbReference type="Ensembl" id="ENSPSNP00000022801.1"/>
    </source>
</evidence>
<protein>
    <recommendedName>
        <fullName evidence="6">DNA polymerase epsilon subunit 4</fullName>
    </recommendedName>
    <alternativeName>
        <fullName evidence="7">DNA polymerase II subunit 4</fullName>
    </alternativeName>
</protein>
<evidence type="ECO:0000313" key="11">
    <source>
        <dbReference type="Proteomes" id="UP000694554"/>
    </source>
</evidence>